<protein>
    <submittedName>
        <fullName evidence="1">Uncharacterized protein</fullName>
    </submittedName>
</protein>
<organism evidence="1 2">
    <name type="scientific">Mycobacterium tuberculosis</name>
    <dbReference type="NCBI Taxonomy" id="1773"/>
    <lineage>
        <taxon>Bacteria</taxon>
        <taxon>Bacillati</taxon>
        <taxon>Actinomycetota</taxon>
        <taxon>Actinomycetes</taxon>
        <taxon>Mycobacteriales</taxon>
        <taxon>Mycobacteriaceae</taxon>
        <taxon>Mycobacterium</taxon>
        <taxon>Mycobacterium tuberculosis complex</taxon>
    </lineage>
</organism>
<dbReference type="AlphaFoldDB" id="A0A654U5Z9"/>
<sequence>MAVNSSDVVTGRIDPQVLHTPLNTDVDGYAHAMHSSINSGPLEYLPATFSVFPALGDVGDLGGGVGAATYALDRLSNMRSGACVGGGESPWRSLMT</sequence>
<dbReference type="EMBL" id="CGCX01002230">
    <property type="protein sequence ID" value="CFS08993.1"/>
    <property type="molecule type" value="Genomic_DNA"/>
</dbReference>
<dbReference type="Proteomes" id="UP000046680">
    <property type="component" value="Unassembled WGS sequence"/>
</dbReference>
<name>A0A654U5Z9_MYCTX</name>
<evidence type="ECO:0000313" key="1">
    <source>
        <dbReference type="EMBL" id="CFS08993.1"/>
    </source>
</evidence>
<evidence type="ECO:0000313" key="2">
    <source>
        <dbReference type="Proteomes" id="UP000046680"/>
    </source>
</evidence>
<reference evidence="1 2" key="1">
    <citation type="submission" date="2015-03" db="EMBL/GenBank/DDBJ databases">
        <authorList>
            <consortium name="Pathogen Informatics"/>
        </authorList>
    </citation>
    <scope>NUCLEOTIDE SEQUENCE [LARGE SCALE GENOMIC DNA]</scope>
    <source>
        <strain evidence="1 2">C09601061</strain>
    </source>
</reference>
<gene>
    <name evidence="1" type="ORF">ERS007657_03959</name>
</gene>
<proteinExistence type="predicted"/>
<accession>A0A654U5Z9</accession>